<keyword evidence="1" id="KW-1133">Transmembrane helix</keyword>
<reference evidence="2 3" key="1">
    <citation type="submission" date="2023-06" db="EMBL/GenBank/DDBJ databases">
        <title>Microbacterium sp. nov., isolated from a waste landfill.</title>
        <authorList>
            <person name="Wen W."/>
        </authorList>
    </citation>
    <scope>NUCLEOTIDE SEQUENCE [LARGE SCALE GENOMIC DNA]</scope>
    <source>
        <strain evidence="2 3">ASV49</strain>
    </source>
</reference>
<keyword evidence="1" id="KW-0812">Transmembrane</keyword>
<evidence type="ECO:0000313" key="3">
    <source>
        <dbReference type="Proteomes" id="UP001235064"/>
    </source>
</evidence>
<accession>A0ABT7N2E6</accession>
<dbReference type="RefSeq" id="WP_286289839.1">
    <property type="nucleotide sequence ID" value="NZ_JASXSZ010000005.1"/>
</dbReference>
<name>A0ABT7N2E6_9MICO</name>
<organism evidence="2 3">
    <name type="scientific">Microbacterium candidum</name>
    <dbReference type="NCBI Taxonomy" id="3041922"/>
    <lineage>
        <taxon>Bacteria</taxon>
        <taxon>Bacillati</taxon>
        <taxon>Actinomycetota</taxon>
        <taxon>Actinomycetes</taxon>
        <taxon>Micrococcales</taxon>
        <taxon>Microbacteriaceae</taxon>
        <taxon>Microbacterium</taxon>
    </lineage>
</organism>
<comment type="caution">
    <text evidence="2">The sequence shown here is derived from an EMBL/GenBank/DDBJ whole genome shotgun (WGS) entry which is preliminary data.</text>
</comment>
<proteinExistence type="predicted"/>
<gene>
    <name evidence="2" type="ORF">QSV35_16210</name>
</gene>
<dbReference type="EMBL" id="JASXSZ010000005">
    <property type="protein sequence ID" value="MDL9980885.1"/>
    <property type="molecule type" value="Genomic_DNA"/>
</dbReference>
<keyword evidence="3" id="KW-1185">Reference proteome</keyword>
<sequence>MQILLAFLFGAAVGGLVHLTLPGRGTRGVALVPIAGAVIGGAVWLALTWAGLKVDNGWLWAWSLAAPFILYPLVVGLTAIRRRHDRAERLRLHLV</sequence>
<feature type="transmembrane region" description="Helical" evidence="1">
    <location>
        <begin position="30"/>
        <end position="52"/>
    </location>
</feature>
<evidence type="ECO:0000313" key="2">
    <source>
        <dbReference type="EMBL" id="MDL9980885.1"/>
    </source>
</evidence>
<evidence type="ECO:0000256" key="1">
    <source>
        <dbReference type="SAM" id="Phobius"/>
    </source>
</evidence>
<feature type="transmembrane region" description="Helical" evidence="1">
    <location>
        <begin position="58"/>
        <end position="80"/>
    </location>
</feature>
<feature type="transmembrane region" description="Helical" evidence="1">
    <location>
        <begin position="6"/>
        <end position="23"/>
    </location>
</feature>
<keyword evidence="1" id="KW-0472">Membrane</keyword>
<dbReference type="Proteomes" id="UP001235064">
    <property type="component" value="Unassembled WGS sequence"/>
</dbReference>
<protein>
    <submittedName>
        <fullName evidence="2">Uncharacterized protein</fullName>
    </submittedName>
</protein>